<reference evidence="1" key="1">
    <citation type="submission" date="2014-11" db="EMBL/GenBank/DDBJ databases">
        <authorList>
            <person name="Amaro Gonzalez C."/>
        </authorList>
    </citation>
    <scope>NUCLEOTIDE SEQUENCE</scope>
</reference>
<dbReference type="EMBL" id="GBXM01069586">
    <property type="protein sequence ID" value="JAH38991.1"/>
    <property type="molecule type" value="Transcribed_RNA"/>
</dbReference>
<proteinExistence type="predicted"/>
<reference evidence="1" key="2">
    <citation type="journal article" date="2015" name="Fish Shellfish Immunol.">
        <title>Early steps in the European eel (Anguilla anguilla)-Vibrio vulnificus interaction in the gills: Role of the RtxA13 toxin.</title>
        <authorList>
            <person name="Callol A."/>
            <person name="Pajuelo D."/>
            <person name="Ebbesson L."/>
            <person name="Teles M."/>
            <person name="MacKenzie S."/>
            <person name="Amaro C."/>
        </authorList>
    </citation>
    <scope>NUCLEOTIDE SEQUENCE</scope>
</reference>
<dbReference type="AlphaFoldDB" id="A0A0E9SCJ6"/>
<accession>A0A0E9SCJ6</accession>
<organism evidence="1">
    <name type="scientific">Anguilla anguilla</name>
    <name type="common">European freshwater eel</name>
    <name type="synonym">Muraena anguilla</name>
    <dbReference type="NCBI Taxonomy" id="7936"/>
    <lineage>
        <taxon>Eukaryota</taxon>
        <taxon>Metazoa</taxon>
        <taxon>Chordata</taxon>
        <taxon>Craniata</taxon>
        <taxon>Vertebrata</taxon>
        <taxon>Euteleostomi</taxon>
        <taxon>Actinopterygii</taxon>
        <taxon>Neopterygii</taxon>
        <taxon>Teleostei</taxon>
        <taxon>Anguilliformes</taxon>
        <taxon>Anguillidae</taxon>
        <taxon>Anguilla</taxon>
    </lineage>
</organism>
<sequence>MHAFVGRTAQETDCIPAQP</sequence>
<protein>
    <submittedName>
        <fullName evidence="1">Uncharacterized protein</fullName>
    </submittedName>
</protein>
<name>A0A0E9SCJ6_ANGAN</name>
<evidence type="ECO:0000313" key="1">
    <source>
        <dbReference type="EMBL" id="JAH38991.1"/>
    </source>
</evidence>